<protein>
    <submittedName>
        <fullName evidence="2">Uncharacterized protein</fullName>
    </submittedName>
</protein>
<accession>A0A382HW92</accession>
<feature type="compositionally biased region" description="Polar residues" evidence="1">
    <location>
        <begin position="50"/>
        <end position="59"/>
    </location>
</feature>
<feature type="region of interest" description="Disordered" evidence="1">
    <location>
        <begin position="22"/>
        <end position="92"/>
    </location>
</feature>
<gene>
    <name evidence="2" type="ORF">METZ01_LOCUS244216</name>
</gene>
<feature type="compositionally biased region" description="Basic and acidic residues" evidence="1">
    <location>
        <begin position="64"/>
        <end position="78"/>
    </location>
</feature>
<dbReference type="AlphaFoldDB" id="A0A382HW92"/>
<dbReference type="EMBL" id="UINC01063586">
    <property type="protein sequence ID" value="SVB91362.1"/>
    <property type="molecule type" value="Genomic_DNA"/>
</dbReference>
<sequence>MKKVSKKHSEDEYDETITLISQKQKKVKGRGRGVPDLEEILNKQSKKEGSNQGEESSTYRPKIVIKDKKTSSRKEKSIINDGGKSRKFKTRY</sequence>
<evidence type="ECO:0000256" key="1">
    <source>
        <dbReference type="SAM" id="MobiDB-lite"/>
    </source>
</evidence>
<reference evidence="2" key="1">
    <citation type="submission" date="2018-05" db="EMBL/GenBank/DDBJ databases">
        <authorList>
            <person name="Lanie J.A."/>
            <person name="Ng W.-L."/>
            <person name="Kazmierczak K.M."/>
            <person name="Andrzejewski T.M."/>
            <person name="Davidsen T.M."/>
            <person name="Wayne K.J."/>
            <person name="Tettelin H."/>
            <person name="Glass J.I."/>
            <person name="Rusch D."/>
            <person name="Podicherti R."/>
            <person name="Tsui H.-C.T."/>
            <person name="Winkler M.E."/>
        </authorList>
    </citation>
    <scope>NUCLEOTIDE SEQUENCE</scope>
</reference>
<evidence type="ECO:0000313" key="2">
    <source>
        <dbReference type="EMBL" id="SVB91362.1"/>
    </source>
</evidence>
<organism evidence="2">
    <name type="scientific">marine metagenome</name>
    <dbReference type="NCBI Taxonomy" id="408172"/>
    <lineage>
        <taxon>unclassified sequences</taxon>
        <taxon>metagenomes</taxon>
        <taxon>ecological metagenomes</taxon>
    </lineage>
</organism>
<name>A0A382HW92_9ZZZZ</name>
<proteinExistence type="predicted"/>